<evidence type="ECO:0000313" key="8">
    <source>
        <dbReference type="EMBL" id="GAA4471303.1"/>
    </source>
</evidence>
<keyword evidence="4" id="KW-0732">Signal</keyword>
<dbReference type="PANTHER" id="PTHR42693:SF42">
    <property type="entry name" value="ARYLSULFATASE G"/>
    <property type="match status" value="1"/>
</dbReference>
<keyword evidence="5" id="KW-0378">Hydrolase</keyword>
<dbReference type="InterPro" id="IPR017850">
    <property type="entry name" value="Alkaline_phosphatase_core_sf"/>
</dbReference>
<evidence type="ECO:0000256" key="5">
    <source>
        <dbReference type="ARBA" id="ARBA00022801"/>
    </source>
</evidence>
<name>A0ABP8NR26_9BACT</name>
<evidence type="ECO:0000256" key="6">
    <source>
        <dbReference type="ARBA" id="ARBA00022837"/>
    </source>
</evidence>
<dbReference type="Proteomes" id="UP001500840">
    <property type="component" value="Unassembled WGS sequence"/>
</dbReference>
<dbReference type="Pfam" id="PF00884">
    <property type="entry name" value="Sulfatase"/>
    <property type="match status" value="1"/>
</dbReference>
<protein>
    <submittedName>
        <fullName evidence="8">Sulfatase</fullName>
    </submittedName>
</protein>
<evidence type="ECO:0000256" key="4">
    <source>
        <dbReference type="ARBA" id="ARBA00022729"/>
    </source>
</evidence>
<evidence type="ECO:0000256" key="1">
    <source>
        <dbReference type="ARBA" id="ARBA00001913"/>
    </source>
</evidence>
<proteinExistence type="inferred from homology"/>
<dbReference type="Gene3D" id="3.40.720.10">
    <property type="entry name" value="Alkaline Phosphatase, subunit A"/>
    <property type="match status" value="2"/>
</dbReference>
<dbReference type="EMBL" id="BAABGA010000120">
    <property type="protein sequence ID" value="GAA4471303.1"/>
    <property type="molecule type" value="Genomic_DNA"/>
</dbReference>
<comment type="caution">
    <text evidence="8">The sequence shown here is derived from an EMBL/GenBank/DDBJ whole genome shotgun (WGS) entry which is preliminary data.</text>
</comment>
<keyword evidence="9" id="KW-1185">Reference proteome</keyword>
<gene>
    <name evidence="8" type="ORF">GCM10023156_65690</name>
</gene>
<evidence type="ECO:0000259" key="7">
    <source>
        <dbReference type="Pfam" id="PF00884"/>
    </source>
</evidence>
<comment type="similarity">
    <text evidence="2">Belongs to the sulfatase family.</text>
</comment>
<dbReference type="PANTHER" id="PTHR42693">
    <property type="entry name" value="ARYLSULFATASE FAMILY MEMBER"/>
    <property type="match status" value="1"/>
</dbReference>
<organism evidence="8 9">
    <name type="scientific">Novipirellula rosea</name>
    <dbReference type="NCBI Taxonomy" id="1031540"/>
    <lineage>
        <taxon>Bacteria</taxon>
        <taxon>Pseudomonadati</taxon>
        <taxon>Planctomycetota</taxon>
        <taxon>Planctomycetia</taxon>
        <taxon>Pirellulales</taxon>
        <taxon>Pirellulaceae</taxon>
        <taxon>Novipirellula</taxon>
    </lineage>
</organism>
<keyword evidence="6" id="KW-0106">Calcium</keyword>
<evidence type="ECO:0000256" key="3">
    <source>
        <dbReference type="ARBA" id="ARBA00022723"/>
    </source>
</evidence>
<evidence type="ECO:0000313" key="9">
    <source>
        <dbReference type="Proteomes" id="UP001500840"/>
    </source>
</evidence>
<dbReference type="SUPFAM" id="SSF53649">
    <property type="entry name" value="Alkaline phosphatase-like"/>
    <property type="match status" value="1"/>
</dbReference>
<reference evidence="9" key="1">
    <citation type="journal article" date="2019" name="Int. J. Syst. Evol. Microbiol.">
        <title>The Global Catalogue of Microorganisms (GCM) 10K type strain sequencing project: providing services to taxonomists for standard genome sequencing and annotation.</title>
        <authorList>
            <consortium name="The Broad Institute Genomics Platform"/>
            <consortium name="The Broad Institute Genome Sequencing Center for Infectious Disease"/>
            <person name="Wu L."/>
            <person name="Ma J."/>
        </authorList>
    </citation>
    <scope>NUCLEOTIDE SEQUENCE [LARGE SCALE GENOMIC DNA]</scope>
    <source>
        <strain evidence="9">JCM 17759</strain>
    </source>
</reference>
<dbReference type="InterPro" id="IPR000917">
    <property type="entry name" value="Sulfatase_N"/>
</dbReference>
<sequence>MATLLTGLYPHQHGIHFNHPPPGLAAMRAMSAAEYHATRATSDYLIQRVPTLPRILARHGYACLQTGKHWEGDYRTAGFTDGMTLGRPADRLGKITGTREQSGGEWVAHGNGDAGLMIGRETMQPIYDFVDQHAGKQPFFVWYAPFLPHTPYDAPDRFRRLYDGKDVPEYLLPYYAEIARFDETVGSLLDHLQRKDLLSNTLVVFASDNGLRPHRQRHEQQDARSKLSQYEDGLRTPILIRWDGHVSPAQYQSLVRTVDLVPTVLSAVGLSSEVTPRMHGLDLMPTALAGESPPDRPAFGAIYPNDAVVLGRPSRHVRGRWVREGDFKLVVPGPATPALSRALFDLASDPEERSNLADDPAQTARIAAMHALLDQWWSATEDADVTQP</sequence>
<feature type="domain" description="Sulfatase N-terminal" evidence="7">
    <location>
        <begin position="2"/>
        <end position="269"/>
    </location>
</feature>
<comment type="cofactor">
    <cofactor evidence="1">
        <name>Ca(2+)</name>
        <dbReference type="ChEBI" id="CHEBI:29108"/>
    </cofactor>
</comment>
<keyword evidence="3" id="KW-0479">Metal-binding</keyword>
<evidence type="ECO:0000256" key="2">
    <source>
        <dbReference type="ARBA" id="ARBA00008779"/>
    </source>
</evidence>
<accession>A0ABP8NR26</accession>
<dbReference type="InterPro" id="IPR050738">
    <property type="entry name" value="Sulfatase"/>
</dbReference>